<feature type="signal peptide" evidence="1">
    <location>
        <begin position="1"/>
        <end position="16"/>
    </location>
</feature>
<keyword evidence="1" id="KW-0732">Signal</keyword>
<organism evidence="2">
    <name type="scientific">Arundo donax</name>
    <name type="common">Giant reed</name>
    <name type="synonym">Donax arundinaceus</name>
    <dbReference type="NCBI Taxonomy" id="35708"/>
    <lineage>
        <taxon>Eukaryota</taxon>
        <taxon>Viridiplantae</taxon>
        <taxon>Streptophyta</taxon>
        <taxon>Embryophyta</taxon>
        <taxon>Tracheophyta</taxon>
        <taxon>Spermatophyta</taxon>
        <taxon>Magnoliopsida</taxon>
        <taxon>Liliopsida</taxon>
        <taxon>Poales</taxon>
        <taxon>Poaceae</taxon>
        <taxon>PACMAD clade</taxon>
        <taxon>Arundinoideae</taxon>
        <taxon>Arundineae</taxon>
        <taxon>Arundo</taxon>
    </lineage>
</organism>
<proteinExistence type="predicted"/>
<protein>
    <submittedName>
        <fullName evidence="2">Uncharacterized protein</fullName>
    </submittedName>
</protein>
<feature type="chain" id="PRO_5002045208" evidence="1">
    <location>
        <begin position="17"/>
        <end position="57"/>
    </location>
</feature>
<sequence>MVWRSILLWLASKLRTTIDTIFFRVRSAVVKVQVCAPYCNVFRVSVSSETCVQCSVL</sequence>
<reference evidence="2" key="1">
    <citation type="submission" date="2014-09" db="EMBL/GenBank/DDBJ databases">
        <authorList>
            <person name="Magalhaes I.L.F."/>
            <person name="Oliveira U."/>
            <person name="Santos F.R."/>
            <person name="Vidigal T.H.D.A."/>
            <person name="Brescovit A.D."/>
            <person name="Santos A.J."/>
        </authorList>
    </citation>
    <scope>NUCLEOTIDE SEQUENCE</scope>
    <source>
        <tissue evidence="2">Shoot tissue taken approximately 20 cm above the soil surface</tissue>
    </source>
</reference>
<evidence type="ECO:0000256" key="1">
    <source>
        <dbReference type="SAM" id="SignalP"/>
    </source>
</evidence>
<reference evidence="2" key="2">
    <citation type="journal article" date="2015" name="Data Brief">
        <title>Shoot transcriptome of the giant reed, Arundo donax.</title>
        <authorList>
            <person name="Barrero R.A."/>
            <person name="Guerrero F.D."/>
            <person name="Moolhuijzen P."/>
            <person name="Goolsby J.A."/>
            <person name="Tidwell J."/>
            <person name="Bellgard S.E."/>
            <person name="Bellgard M.I."/>
        </authorList>
    </citation>
    <scope>NUCLEOTIDE SEQUENCE</scope>
    <source>
        <tissue evidence="2">Shoot tissue taken approximately 20 cm above the soil surface</tissue>
    </source>
</reference>
<dbReference type="EMBL" id="GBRH01255181">
    <property type="protein sequence ID" value="JAD42714.1"/>
    <property type="molecule type" value="Transcribed_RNA"/>
</dbReference>
<dbReference type="AlphaFoldDB" id="A0A0A8ZTH7"/>
<name>A0A0A8ZTH7_ARUDO</name>
<accession>A0A0A8ZTH7</accession>
<evidence type="ECO:0000313" key="2">
    <source>
        <dbReference type="EMBL" id="JAD42714.1"/>
    </source>
</evidence>